<dbReference type="Proteomes" id="UP000028488">
    <property type="component" value="Plasmid pPDG1"/>
</dbReference>
<proteinExistence type="predicted"/>
<reference evidence="2 3" key="1">
    <citation type="submission" date="2014-07" db="EMBL/GenBank/DDBJ databases">
        <title>Genome Sequence of Rhodococcus opacus Strain R7, a Biodegrader of Mono- and Polycyclic Aromatic Hydrocarbons.</title>
        <authorList>
            <person name="Di Gennaro P."/>
            <person name="Zampolli J."/>
            <person name="Presti I."/>
            <person name="Cappelletti M."/>
            <person name="D'Ursi P."/>
            <person name="Orro A."/>
            <person name="Mezzelani A."/>
            <person name="Milanesi L."/>
        </authorList>
    </citation>
    <scope>NUCLEOTIDE SEQUENCE [LARGE SCALE GENOMIC DNA]</scope>
    <source>
        <strain evidence="2 3">R7</strain>
        <plasmid evidence="2">pPDG1</plasmid>
    </source>
</reference>
<dbReference type="RefSeq" id="WP_128642437.1">
    <property type="nucleotide sequence ID" value="NZ_CP008948.1"/>
</dbReference>
<evidence type="ECO:0000256" key="1">
    <source>
        <dbReference type="SAM" id="MobiDB-lite"/>
    </source>
</evidence>
<name>A0A076EWH1_RHOOP</name>
<keyword evidence="2" id="KW-0614">Plasmid</keyword>
<evidence type="ECO:0000313" key="2">
    <source>
        <dbReference type="EMBL" id="AII10340.1"/>
    </source>
</evidence>
<geneLocation type="plasmid" evidence="2 3">
    <name>pPDG1</name>
</geneLocation>
<sequence length="63" mass="6748">MDIIDGNARAVDVVGGVYGTEDGIVEPVDVLTTSIQCDHQLGSGAPDSHHERCSQRREGRQEA</sequence>
<gene>
    <name evidence="2" type="ORF">EP51_39090</name>
</gene>
<dbReference type="AlphaFoldDB" id="A0A076EWH1"/>
<feature type="compositionally biased region" description="Basic and acidic residues" evidence="1">
    <location>
        <begin position="47"/>
        <end position="63"/>
    </location>
</feature>
<evidence type="ECO:0000313" key="3">
    <source>
        <dbReference type="Proteomes" id="UP000028488"/>
    </source>
</evidence>
<protein>
    <submittedName>
        <fullName evidence="2">Uncharacterized protein</fullName>
    </submittedName>
</protein>
<dbReference type="EMBL" id="CP008948">
    <property type="protein sequence ID" value="AII10340.1"/>
    <property type="molecule type" value="Genomic_DNA"/>
</dbReference>
<feature type="region of interest" description="Disordered" evidence="1">
    <location>
        <begin position="39"/>
        <end position="63"/>
    </location>
</feature>
<organism evidence="2 3">
    <name type="scientific">Rhodococcus opacus</name>
    <name type="common">Nocardia opaca</name>
    <dbReference type="NCBI Taxonomy" id="37919"/>
    <lineage>
        <taxon>Bacteria</taxon>
        <taxon>Bacillati</taxon>
        <taxon>Actinomycetota</taxon>
        <taxon>Actinomycetes</taxon>
        <taxon>Mycobacteriales</taxon>
        <taxon>Nocardiaceae</taxon>
        <taxon>Rhodococcus</taxon>
    </lineage>
</organism>
<accession>A0A076EWH1</accession>